<evidence type="ECO:0000313" key="3">
    <source>
        <dbReference type="Proteomes" id="UP000246121"/>
    </source>
</evidence>
<organism evidence="2 3">
    <name type="scientific">Trypanosoma cruzi</name>
    <dbReference type="NCBI Taxonomy" id="5693"/>
    <lineage>
        <taxon>Eukaryota</taxon>
        <taxon>Discoba</taxon>
        <taxon>Euglenozoa</taxon>
        <taxon>Kinetoplastea</taxon>
        <taxon>Metakinetoplastina</taxon>
        <taxon>Trypanosomatida</taxon>
        <taxon>Trypanosomatidae</taxon>
        <taxon>Trypanosoma</taxon>
        <taxon>Schizotrypanum</taxon>
    </lineage>
</organism>
<dbReference type="VEuPathDB" id="TriTrypDB:TcBrA4_0128110"/>
<dbReference type="VEuPathDB" id="TriTrypDB:TcG_01571"/>
<keyword evidence="2" id="KW-0675">Receptor</keyword>
<evidence type="ECO:0000313" key="2">
    <source>
        <dbReference type="EMBL" id="PWU99026.1"/>
    </source>
</evidence>
<feature type="domain" description="Receptor-type adenylate cyclase GRESAG 4.1/3 periplasmic binding protein-like" evidence="1">
    <location>
        <begin position="28"/>
        <end position="149"/>
    </location>
</feature>
<dbReference type="Pfam" id="PF25493">
    <property type="entry name" value="Peripla_BP_A-cyclase"/>
    <property type="match status" value="1"/>
</dbReference>
<dbReference type="InterPro" id="IPR057398">
    <property type="entry name" value="GRESAG4.1/3_peripasmic_2"/>
</dbReference>
<dbReference type="VEuPathDB" id="TriTrypDB:C4B63_10g426"/>
<dbReference type="AlphaFoldDB" id="A0A2V2VT86"/>
<sequence length="161" mass="17348">MERFRAEDVAEGAFTLNLDECGASPIELHAPLNGLAFMMQDVVFAQLAMGSSTLAGADAAKAPQDDHDGTTVKFRTLSTSAAGAIGALLSEMSARRVHFASGVVTDAMLEMEGVTFIDPLLLEPRLNRSQRNMIRLSLTLEQQFFCLRSTSGTRVAAPRTK</sequence>
<gene>
    <name evidence="2" type="ORF">C4B63_10g426</name>
</gene>
<dbReference type="VEuPathDB" id="TriTrypDB:Tc_MARK_9839"/>
<protein>
    <submittedName>
        <fullName evidence="2">Putative receptor-type adenylate cyclase</fullName>
    </submittedName>
</protein>
<comment type="caution">
    <text evidence="2">The sequence shown here is derived from an EMBL/GenBank/DDBJ whole genome shotgun (WGS) entry which is preliminary data.</text>
</comment>
<dbReference type="VEuPathDB" id="TriTrypDB:TcCL_ESM02722"/>
<dbReference type="VEuPathDB" id="TriTrypDB:C3747_47g64"/>
<dbReference type="EMBL" id="PRFA01000010">
    <property type="protein sequence ID" value="PWU99026.1"/>
    <property type="molecule type" value="Genomic_DNA"/>
</dbReference>
<dbReference type="VEuPathDB" id="TriTrypDB:ECC02_005481"/>
<reference evidence="2 3" key="1">
    <citation type="journal article" date="2018" name="Microb. Genom.">
        <title>Expanding an expanded genome: long-read sequencing of Trypanosoma cruzi.</title>
        <authorList>
            <person name="Berna L."/>
            <person name="Rodriguez M."/>
            <person name="Chiribao M.L."/>
            <person name="Parodi-Talice A."/>
            <person name="Pita S."/>
            <person name="Rijo G."/>
            <person name="Alvarez-Valin F."/>
            <person name="Robello C."/>
        </authorList>
    </citation>
    <scope>NUCLEOTIDE SEQUENCE [LARGE SCALE GENOMIC DNA]</scope>
    <source>
        <strain evidence="2 3">Dm28c</strain>
    </source>
</reference>
<dbReference type="VEuPathDB" id="TriTrypDB:TCSYLVIO_007660"/>
<name>A0A2V2VT86_TRYCR</name>
<accession>A0A2V2VT86</accession>
<proteinExistence type="predicted"/>
<dbReference type="Proteomes" id="UP000246121">
    <property type="component" value="Unassembled WGS sequence"/>
</dbReference>
<evidence type="ECO:0000259" key="1">
    <source>
        <dbReference type="Pfam" id="PF25493"/>
    </source>
</evidence>